<feature type="compositionally biased region" description="Low complexity" evidence="1">
    <location>
        <begin position="43"/>
        <end position="59"/>
    </location>
</feature>
<proteinExistence type="predicted"/>
<reference evidence="3 4" key="1">
    <citation type="submission" date="2016-03" db="EMBL/GenBank/DDBJ databases">
        <title>Trachymyrmex septentrionalis WGS genome.</title>
        <authorList>
            <person name="Nygaard S."/>
            <person name="Hu H."/>
            <person name="Boomsma J."/>
            <person name="Zhang G."/>
        </authorList>
    </citation>
    <scope>NUCLEOTIDE SEQUENCE [LARGE SCALE GENOMIC DNA]</scope>
    <source>
        <strain evidence="3">Tsep2-gDNA-1</strain>
        <tissue evidence="3">Whole body</tissue>
    </source>
</reference>
<dbReference type="Proteomes" id="UP000078541">
    <property type="component" value="Unassembled WGS sequence"/>
</dbReference>
<evidence type="ECO:0000256" key="1">
    <source>
        <dbReference type="SAM" id="MobiDB-lite"/>
    </source>
</evidence>
<feature type="region of interest" description="Disordered" evidence="1">
    <location>
        <begin position="27"/>
        <end position="59"/>
    </location>
</feature>
<accession>A0A195F5Q3</accession>
<organism evidence="3 4">
    <name type="scientific">Trachymyrmex septentrionalis</name>
    <dbReference type="NCBI Taxonomy" id="34720"/>
    <lineage>
        <taxon>Eukaryota</taxon>
        <taxon>Metazoa</taxon>
        <taxon>Ecdysozoa</taxon>
        <taxon>Arthropoda</taxon>
        <taxon>Hexapoda</taxon>
        <taxon>Insecta</taxon>
        <taxon>Pterygota</taxon>
        <taxon>Neoptera</taxon>
        <taxon>Endopterygota</taxon>
        <taxon>Hymenoptera</taxon>
        <taxon>Apocrita</taxon>
        <taxon>Aculeata</taxon>
        <taxon>Formicoidea</taxon>
        <taxon>Formicidae</taxon>
        <taxon>Myrmicinae</taxon>
        <taxon>Trachymyrmex</taxon>
    </lineage>
</organism>
<evidence type="ECO:0000313" key="4">
    <source>
        <dbReference type="Proteomes" id="UP000078541"/>
    </source>
</evidence>
<keyword evidence="2" id="KW-0732">Signal</keyword>
<protein>
    <submittedName>
        <fullName evidence="3">Uncharacterized protein</fullName>
    </submittedName>
</protein>
<keyword evidence="4" id="KW-1185">Reference proteome</keyword>
<dbReference type="EMBL" id="KQ981768">
    <property type="protein sequence ID" value="KYN35920.1"/>
    <property type="molecule type" value="Genomic_DNA"/>
</dbReference>
<gene>
    <name evidence="3" type="ORF">ALC56_09711</name>
</gene>
<evidence type="ECO:0000256" key="2">
    <source>
        <dbReference type="SAM" id="SignalP"/>
    </source>
</evidence>
<sequence length="74" mass="7590">MKTAIFLFELVLVVAIIIPTNGGPIAEASAEAKPETTAEDNPEATVEASSEAVAKANSKPFADPEAFAKAMANA</sequence>
<name>A0A195F5Q3_9HYME</name>
<feature type="signal peptide" evidence="2">
    <location>
        <begin position="1"/>
        <end position="22"/>
    </location>
</feature>
<evidence type="ECO:0000313" key="3">
    <source>
        <dbReference type="EMBL" id="KYN35920.1"/>
    </source>
</evidence>
<feature type="chain" id="PRO_5008271248" evidence="2">
    <location>
        <begin position="23"/>
        <end position="74"/>
    </location>
</feature>
<dbReference type="AlphaFoldDB" id="A0A195F5Q3"/>